<organism evidence="6">
    <name type="scientific">viral metagenome</name>
    <dbReference type="NCBI Taxonomy" id="1070528"/>
    <lineage>
        <taxon>unclassified sequences</taxon>
        <taxon>metagenomes</taxon>
        <taxon>organismal metagenomes</taxon>
    </lineage>
</organism>
<evidence type="ECO:0000256" key="2">
    <source>
        <dbReference type="ARBA" id="ARBA00022771"/>
    </source>
</evidence>
<dbReference type="PROSITE" id="PS50089">
    <property type="entry name" value="ZF_RING_2"/>
    <property type="match status" value="1"/>
</dbReference>
<feature type="domain" description="RING-type" evidence="5">
    <location>
        <begin position="5"/>
        <end position="53"/>
    </location>
</feature>
<proteinExistence type="predicted"/>
<accession>A0A6C0B499</accession>
<dbReference type="SUPFAM" id="SSF57850">
    <property type="entry name" value="RING/U-box"/>
    <property type="match status" value="1"/>
</dbReference>
<evidence type="ECO:0000256" key="1">
    <source>
        <dbReference type="ARBA" id="ARBA00022723"/>
    </source>
</evidence>
<dbReference type="EMBL" id="MN739075">
    <property type="protein sequence ID" value="QHS87045.1"/>
    <property type="molecule type" value="Genomic_DNA"/>
</dbReference>
<dbReference type="InterPro" id="IPR001841">
    <property type="entry name" value="Znf_RING"/>
</dbReference>
<keyword evidence="3" id="KW-0862">Zinc</keyword>
<dbReference type="AlphaFoldDB" id="A0A6C0B499"/>
<dbReference type="Gene3D" id="3.30.40.10">
    <property type="entry name" value="Zinc/RING finger domain, C3HC4 (zinc finger)"/>
    <property type="match status" value="1"/>
</dbReference>
<protein>
    <recommendedName>
        <fullName evidence="5">RING-type domain-containing protein</fullName>
    </recommendedName>
</protein>
<keyword evidence="1" id="KW-0479">Metal-binding</keyword>
<evidence type="ECO:0000256" key="3">
    <source>
        <dbReference type="ARBA" id="ARBA00022833"/>
    </source>
</evidence>
<dbReference type="Pfam" id="PF13445">
    <property type="entry name" value="zf-RING_UBOX"/>
    <property type="match status" value="1"/>
</dbReference>
<dbReference type="SMART" id="SM00184">
    <property type="entry name" value="RING"/>
    <property type="match status" value="1"/>
</dbReference>
<dbReference type="InterPro" id="IPR013083">
    <property type="entry name" value="Znf_RING/FYVE/PHD"/>
</dbReference>
<name>A0A6C0B499_9ZZZZ</name>
<feature type="coiled-coil region" evidence="4">
    <location>
        <begin position="70"/>
        <end position="132"/>
    </location>
</feature>
<evidence type="ECO:0000256" key="4">
    <source>
        <dbReference type="SAM" id="Coils"/>
    </source>
</evidence>
<sequence>MVDICVICSEQLPVAQATLKCGHSFCSECIMNNVARNTGTEEGTSRNKCPMCREECCQEVLPSANVTIHMHDLEDDISSLRDEIVFNEDEVKNLSAELKFSDSVKNKYYASNVFYKQQNNALKIQLEKLYNKMTTFSDGAEFNIFVAHRRLNTIKRMRSNTKRASHMLRCYQKVHPDSSLDPIQTMFQSIIYDLCDPGVISSALVGQQTDVDEVSNDSGGEWGERAAGAALHQPRNGGSDIIPIPYPPQGQQLETLPDLVNDSNILTMTSPASKFFRCAEWLNMRLPFGLEFYLPVEELEKPANETRILRTIANHLNGIDKTIGLELTEWWTAHDGDIDEILTINPCGGNYLILKSGVLDKIIGSKIGDILSKFGLVKKYQGEKVSEQRSRLKAVFDLRDQPRRTLIGRWIDEKIPQFISLS</sequence>
<dbReference type="InterPro" id="IPR027370">
    <property type="entry name" value="Znf-RING_euk"/>
</dbReference>
<dbReference type="GO" id="GO:0008270">
    <property type="term" value="F:zinc ion binding"/>
    <property type="evidence" value="ECO:0007669"/>
    <property type="project" value="UniProtKB-KW"/>
</dbReference>
<dbReference type="PROSITE" id="PS00518">
    <property type="entry name" value="ZF_RING_1"/>
    <property type="match status" value="1"/>
</dbReference>
<dbReference type="InterPro" id="IPR017907">
    <property type="entry name" value="Znf_RING_CS"/>
</dbReference>
<reference evidence="6" key="1">
    <citation type="journal article" date="2020" name="Nature">
        <title>Giant virus diversity and host interactions through global metagenomics.</title>
        <authorList>
            <person name="Schulz F."/>
            <person name="Roux S."/>
            <person name="Paez-Espino D."/>
            <person name="Jungbluth S."/>
            <person name="Walsh D.A."/>
            <person name="Denef V.J."/>
            <person name="McMahon K.D."/>
            <person name="Konstantinidis K.T."/>
            <person name="Eloe-Fadrosh E.A."/>
            <person name="Kyrpides N.C."/>
            <person name="Woyke T."/>
        </authorList>
    </citation>
    <scope>NUCLEOTIDE SEQUENCE</scope>
    <source>
        <strain evidence="6">GVMAG-M-3300009422-16</strain>
    </source>
</reference>
<keyword evidence="4" id="KW-0175">Coiled coil</keyword>
<evidence type="ECO:0000259" key="5">
    <source>
        <dbReference type="PROSITE" id="PS50089"/>
    </source>
</evidence>
<evidence type="ECO:0000313" key="6">
    <source>
        <dbReference type="EMBL" id="QHS87045.1"/>
    </source>
</evidence>
<keyword evidence="2" id="KW-0863">Zinc-finger</keyword>